<evidence type="ECO:0000313" key="2">
    <source>
        <dbReference type="Proteomes" id="UP000837857"/>
    </source>
</evidence>
<name>A0ABN8HXF7_9NEOP</name>
<evidence type="ECO:0008006" key="3">
    <source>
        <dbReference type="Google" id="ProtNLM"/>
    </source>
</evidence>
<feature type="non-terminal residue" evidence="1">
    <location>
        <position position="84"/>
    </location>
</feature>
<protein>
    <recommendedName>
        <fullName evidence="3">Ig-like domain-containing protein</fullName>
    </recommendedName>
</protein>
<dbReference type="Proteomes" id="UP000837857">
    <property type="component" value="Chromosome 12"/>
</dbReference>
<sequence length="84" mass="9532">MGDGITTAVTSLRDVKLLVEPETVIRGRTAALICSRDMQGAPLYSVKWYRGNHEFFRYTPMEEPDIRVFGLPGIYVDVSNKILR</sequence>
<dbReference type="PANTHER" id="PTHR21261:SF15">
    <property type="entry name" value="BEATEN PATH IIIA, ISOFORM D-RELATED"/>
    <property type="match status" value="1"/>
</dbReference>
<dbReference type="EMBL" id="OW152824">
    <property type="protein sequence ID" value="CAH2040835.1"/>
    <property type="molecule type" value="Genomic_DNA"/>
</dbReference>
<evidence type="ECO:0000313" key="1">
    <source>
        <dbReference type="EMBL" id="CAH2040835.1"/>
    </source>
</evidence>
<gene>
    <name evidence="1" type="ORF">IPOD504_LOCUS2836</name>
</gene>
<organism evidence="1 2">
    <name type="scientific">Iphiclides podalirius</name>
    <name type="common">scarce swallowtail</name>
    <dbReference type="NCBI Taxonomy" id="110791"/>
    <lineage>
        <taxon>Eukaryota</taxon>
        <taxon>Metazoa</taxon>
        <taxon>Ecdysozoa</taxon>
        <taxon>Arthropoda</taxon>
        <taxon>Hexapoda</taxon>
        <taxon>Insecta</taxon>
        <taxon>Pterygota</taxon>
        <taxon>Neoptera</taxon>
        <taxon>Endopterygota</taxon>
        <taxon>Lepidoptera</taxon>
        <taxon>Glossata</taxon>
        <taxon>Ditrysia</taxon>
        <taxon>Papilionoidea</taxon>
        <taxon>Papilionidae</taxon>
        <taxon>Papilioninae</taxon>
        <taxon>Iphiclides</taxon>
    </lineage>
</organism>
<keyword evidence="2" id="KW-1185">Reference proteome</keyword>
<proteinExistence type="predicted"/>
<reference evidence="1" key="1">
    <citation type="submission" date="2022-03" db="EMBL/GenBank/DDBJ databases">
        <authorList>
            <person name="Martin H S."/>
        </authorList>
    </citation>
    <scope>NUCLEOTIDE SEQUENCE</scope>
</reference>
<dbReference type="PANTHER" id="PTHR21261">
    <property type="entry name" value="BEAT PROTEIN"/>
    <property type="match status" value="1"/>
</dbReference>
<accession>A0ABN8HXF7</accession>